<dbReference type="SUPFAM" id="SSF46785">
    <property type="entry name" value="Winged helix' DNA-binding domain"/>
    <property type="match status" value="1"/>
</dbReference>
<dbReference type="PATRIC" id="fig|1165867.3.peg.4563"/>
<evidence type="ECO:0000313" key="2">
    <source>
        <dbReference type="EMBL" id="EID77733.1"/>
    </source>
</evidence>
<dbReference type="EMBL" id="AJJH01000125">
    <property type="protein sequence ID" value="EID77733.1"/>
    <property type="molecule type" value="Genomic_DNA"/>
</dbReference>
<accession>I0WMW7</accession>
<dbReference type="InterPro" id="IPR002577">
    <property type="entry name" value="HTH_HxlR"/>
</dbReference>
<evidence type="ECO:0000259" key="1">
    <source>
        <dbReference type="Pfam" id="PF01638"/>
    </source>
</evidence>
<dbReference type="InterPro" id="IPR036388">
    <property type="entry name" value="WH-like_DNA-bd_sf"/>
</dbReference>
<dbReference type="RefSeq" id="WP_007299080.1">
    <property type="nucleotide sequence ID" value="NZ_AJJH01000125.1"/>
</dbReference>
<dbReference type="Gene3D" id="1.10.10.10">
    <property type="entry name" value="Winged helix-like DNA-binding domain superfamily/Winged helix DNA-binding domain"/>
    <property type="match status" value="1"/>
</dbReference>
<reference evidence="2 3" key="1">
    <citation type="journal article" date="2012" name="J. Bacteriol.">
        <title>Draft genome sequence of the nitrophenol-degrading actinomycete Rhodococcus imtechensis RKJ300.</title>
        <authorList>
            <person name="Vikram S."/>
            <person name="Kumar S."/>
            <person name="Subramanian S."/>
            <person name="Raghava G.P."/>
        </authorList>
    </citation>
    <scope>NUCLEOTIDE SEQUENCE [LARGE SCALE GENOMIC DNA]</scope>
    <source>
        <strain evidence="2 3">RKJ300</strain>
    </source>
</reference>
<organism evidence="2 3">
    <name type="scientific">Rhodococcus opacus RKJ300 = JCM 13270</name>
    <dbReference type="NCBI Taxonomy" id="1165867"/>
    <lineage>
        <taxon>Bacteria</taxon>
        <taxon>Bacillati</taxon>
        <taxon>Actinomycetota</taxon>
        <taxon>Actinomycetes</taxon>
        <taxon>Mycobacteriales</taxon>
        <taxon>Nocardiaceae</taxon>
        <taxon>Rhodococcus</taxon>
    </lineage>
</organism>
<comment type="caution">
    <text evidence="2">The sequence shown here is derived from an EMBL/GenBank/DDBJ whole genome shotgun (WGS) entry which is preliminary data.</text>
</comment>
<sequence length="100" mass="11153">MRAIVDHRFTVEVLDVLSQGSQTGASLGAILELGRRTLMPPLRILAAHGLVVSDHIGSWDSRVRHATTYRLTDRGRRTADLLSSFWVWASLYEPDNSHGN</sequence>
<feature type="domain" description="HTH hxlR-type" evidence="1">
    <location>
        <begin position="4"/>
        <end position="94"/>
    </location>
</feature>
<dbReference type="Pfam" id="PF01638">
    <property type="entry name" value="HxlR"/>
    <property type="match status" value="1"/>
</dbReference>
<dbReference type="Proteomes" id="UP000006447">
    <property type="component" value="Unassembled WGS sequence"/>
</dbReference>
<proteinExistence type="predicted"/>
<protein>
    <recommendedName>
        <fullName evidence="1">HTH hxlR-type domain-containing protein</fullName>
    </recommendedName>
</protein>
<gene>
    <name evidence="2" type="ORF">W59_22328</name>
</gene>
<name>I0WMW7_RHOOP</name>
<dbReference type="InterPro" id="IPR036390">
    <property type="entry name" value="WH_DNA-bd_sf"/>
</dbReference>
<dbReference type="AlphaFoldDB" id="I0WMW7"/>
<evidence type="ECO:0000313" key="3">
    <source>
        <dbReference type="Proteomes" id="UP000006447"/>
    </source>
</evidence>